<evidence type="ECO:0000313" key="26">
    <source>
        <dbReference type="EMBL" id="TFY80038.1"/>
    </source>
</evidence>
<reference evidence="26 27" key="1">
    <citation type="submission" date="2019-02" db="EMBL/GenBank/DDBJ databases">
        <title>Genome sequencing of the rare red list fungi Hericium alpestre (H. flagellum).</title>
        <authorList>
            <person name="Buettner E."/>
            <person name="Kellner H."/>
        </authorList>
    </citation>
    <scope>NUCLEOTIDE SEQUENCE [LARGE SCALE GENOMIC DNA]</scope>
    <source>
        <strain evidence="26 27">DSM 108284</strain>
    </source>
</reference>
<dbReference type="InterPro" id="IPR021109">
    <property type="entry name" value="Peptidase_aspartic_dom_sf"/>
</dbReference>
<dbReference type="CDD" id="cd00170">
    <property type="entry name" value="SEC14"/>
    <property type="match status" value="1"/>
</dbReference>
<comment type="catalytic activity">
    <reaction evidence="19">
        <text>a 1,2-diacyl-sn-glycero-3-phospho-(1D-myo-inositol)(in) = a 1,2-diacyl-sn-glycero-3-phospho-(1D-myo-inositol)(out)</text>
        <dbReference type="Rhea" id="RHEA:38691"/>
        <dbReference type="ChEBI" id="CHEBI:57880"/>
    </reaction>
    <physiologicalReaction direction="left-to-right" evidence="19">
        <dbReference type="Rhea" id="RHEA:38692"/>
    </physiologicalReaction>
</comment>
<accession>A0A4Z0A2W9</accession>
<evidence type="ECO:0000256" key="21">
    <source>
        <dbReference type="RuleBase" id="RU000454"/>
    </source>
</evidence>
<dbReference type="AlphaFoldDB" id="A0A4Z0A2W9"/>
<feature type="compositionally biased region" description="Low complexity" evidence="22">
    <location>
        <begin position="576"/>
        <end position="586"/>
    </location>
</feature>
<evidence type="ECO:0000256" key="23">
    <source>
        <dbReference type="SAM" id="SignalP"/>
    </source>
</evidence>
<keyword evidence="11" id="KW-0349">Heme</keyword>
<evidence type="ECO:0000256" key="17">
    <source>
        <dbReference type="ARBA" id="ARBA00023055"/>
    </source>
</evidence>
<dbReference type="InterPro" id="IPR011074">
    <property type="entry name" value="CRAL/TRIO_N_dom"/>
</dbReference>
<dbReference type="InterPro" id="IPR001461">
    <property type="entry name" value="Aspartic_peptidase_A1"/>
</dbReference>
<evidence type="ECO:0000259" key="25">
    <source>
        <dbReference type="PROSITE" id="PS51767"/>
    </source>
</evidence>
<comment type="function">
    <text evidence="20">Non-classical phosphatidylinositol (PtdIns) transfer protein (PITP), which exhibits PtdIns-binding/transfer activity in the absence of detectable PtdCho-binding/transfer activity. Regulates PtdIns(4,5)P2 homeostasis at the plasma membrane. Heme-binding protein that may play a role in organic oxidant-induced stress responses.</text>
</comment>
<comment type="subcellular location">
    <subcellularLocation>
        <location evidence="4">Cytoplasm</location>
    </subcellularLocation>
    <subcellularLocation>
        <location evidence="3">Endoplasmic reticulum membrane</location>
        <topology evidence="3">Peripheral membrane protein</topology>
    </subcellularLocation>
    <subcellularLocation>
        <location evidence="2">Microsome membrane</location>
        <topology evidence="2">Peripheral membrane protein</topology>
    </subcellularLocation>
</comment>
<dbReference type="SUPFAM" id="SSF50630">
    <property type="entry name" value="Acid proteases"/>
    <property type="match status" value="1"/>
</dbReference>
<evidence type="ECO:0000256" key="10">
    <source>
        <dbReference type="ARBA" id="ARBA00022490"/>
    </source>
</evidence>
<dbReference type="Pfam" id="PF03765">
    <property type="entry name" value="CRAL_TRIO_N"/>
    <property type="match status" value="1"/>
</dbReference>
<keyword evidence="10" id="KW-0963">Cytoplasm</keyword>
<dbReference type="PANTHER" id="PTHR47669">
    <property type="entry name" value="PHOSPHATIDYLINOSITOL TRANSFER PROTEIN SFH5"/>
    <property type="match status" value="1"/>
</dbReference>
<dbReference type="Gene3D" id="3.40.525.10">
    <property type="entry name" value="CRAL-TRIO lipid binding domain"/>
    <property type="match status" value="1"/>
</dbReference>
<dbReference type="PROSITE" id="PS00141">
    <property type="entry name" value="ASP_PROTEASE"/>
    <property type="match status" value="1"/>
</dbReference>
<evidence type="ECO:0000256" key="8">
    <source>
        <dbReference type="ARBA" id="ARBA00021725"/>
    </source>
</evidence>
<protein>
    <recommendedName>
        <fullName evidence="7">Phosphatidylinositol transfer protein SFH5</fullName>
    </recommendedName>
    <alternativeName>
        <fullName evidence="8">Phosphatidylinositol transfer protein sfh5</fullName>
    </alternativeName>
</protein>
<dbReference type="InterPro" id="IPR033121">
    <property type="entry name" value="PEPTIDASE_A1"/>
</dbReference>
<feature type="region of interest" description="Disordered" evidence="22">
    <location>
        <begin position="576"/>
        <end position="613"/>
    </location>
</feature>
<dbReference type="SUPFAM" id="SSF46938">
    <property type="entry name" value="CRAL/TRIO N-terminal domain"/>
    <property type="match status" value="1"/>
</dbReference>
<evidence type="ECO:0000259" key="24">
    <source>
        <dbReference type="PROSITE" id="PS50191"/>
    </source>
</evidence>
<dbReference type="PRINTS" id="PR00792">
    <property type="entry name" value="PEPSIN"/>
</dbReference>
<evidence type="ECO:0000256" key="19">
    <source>
        <dbReference type="ARBA" id="ARBA00024146"/>
    </source>
</evidence>
<keyword evidence="9" id="KW-0813">Transport</keyword>
<dbReference type="Pfam" id="PF00650">
    <property type="entry name" value="CRAL_TRIO"/>
    <property type="match status" value="1"/>
</dbReference>
<dbReference type="OrthoDB" id="75724at2759"/>
<dbReference type="PROSITE" id="PS51767">
    <property type="entry name" value="PEPTIDASE_A1"/>
    <property type="match status" value="1"/>
</dbReference>
<evidence type="ECO:0000256" key="22">
    <source>
        <dbReference type="SAM" id="MobiDB-lite"/>
    </source>
</evidence>
<keyword evidence="18" id="KW-0472">Membrane</keyword>
<dbReference type="InterPro" id="IPR034164">
    <property type="entry name" value="Pepsin-like_dom"/>
</dbReference>
<dbReference type="PANTHER" id="PTHR47669:SF1">
    <property type="entry name" value="PHOSPHATIDYLINOSITOL TRANSFER PROTEIN SFH5"/>
    <property type="match status" value="1"/>
</dbReference>
<keyword evidence="21" id="KW-0645">Protease</keyword>
<evidence type="ECO:0000256" key="14">
    <source>
        <dbReference type="ARBA" id="ARBA00022824"/>
    </source>
</evidence>
<name>A0A4Z0A2W9_9AGAM</name>
<feature type="domain" description="CRAL-TRIO" evidence="24">
    <location>
        <begin position="702"/>
        <end position="877"/>
    </location>
</feature>
<evidence type="ECO:0000256" key="16">
    <source>
        <dbReference type="ARBA" id="ARBA00023004"/>
    </source>
</evidence>
<dbReference type="GO" id="GO:0006508">
    <property type="term" value="P:proteolysis"/>
    <property type="evidence" value="ECO:0007669"/>
    <property type="project" value="UniProtKB-KW"/>
</dbReference>
<evidence type="ECO:0000256" key="7">
    <source>
        <dbReference type="ARBA" id="ARBA00018320"/>
    </source>
</evidence>
<comment type="similarity">
    <text evidence="6 21">Belongs to the peptidase A1 family.</text>
</comment>
<dbReference type="GO" id="GO:0005789">
    <property type="term" value="C:endoplasmic reticulum membrane"/>
    <property type="evidence" value="ECO:0007669"/>
    <property type="project" value="UniProtKB-SubCell"/>
</dbReference>
<keyword evidence="14" id="KW-0256">Endoplasmic reticulum</keyword>
<comment type="caution">
    <text evidence="26">The sequence shown here is derived from an EMBL/GenBank/DDBJ whole genome shotgun (WGS) entry which is preliminary data.</text>
</comment>
<dbReference type="GO" id="GO:0032541">
    <property type="term" value="C:cortical endoplasmic reticulum"/>
    <property type="evidence" value="ECO:0007669"/>
    <property type="project" value="TreeGrafter"/>
</dbReference>
<feature type="domain" description="Peptidase A1" evidence="25">
    <location>
        <begin position="62"/>
        <end position="391"/>
    </location>
</feature>
<keyword evidence="13 21" id="KW-0064">Aspartyl protease</keyword>
<evidence type="ECO:0000256" key="20">
    <source>
        <dbReference type="ARBA" id="ARBA00024180"/>
    </source>
</evidence>
<evidence type="ECO:0000256" key="5">
    <source>
        <dbReference type="ARBA" id="ARBA00006667"/>
    </source>
</evidence>
<organism evidence="26 27">
    <name type="scientific">Hericium alpestre</name>
    <dbReference type="NCBI Taxonomy" id="135208"/>
    <lineage>
        <taxon>Eukaryota</taxon>
        <taxon>Fungi</taxon>
        <taxon>Dikarya</taxon>
        <taxon>Basidiomycota</taxon>
        <taxon>Agaricomycotina</taxon>
        <taxon>Agaricomycetes</taxon>
        <taxon>Russulales</taxon>
        <taxon>Hericiaceae</taxon>
        <taxon>Hericium</taxon>
    </lineage>
</organism>
<proteinExistence type="inferred from homology"/>
<dbReference type="GO" id="GO:0017157">
    <property type="term" value="P:regulation of exocytosis"/>
    <property type="evidence" value="ECO:0007669"/>
    <property type="project" value="TreeGrafter"/>
</dbReference>
<feature type="region of interest" description="Disordered" evidence="22">
    <location>
        <begin position="441"/>
        <end position="492"/>
    </location>
</feature>
<gene>
    <name evidence="26" type="ORF">EWM64_g3974</name>
</gene>
<keyword evidence="21" id="KW-0378">Hydrolase</keyword>
<keyword evidence="12" id="KW-0479">Metal-binding</keyword>
<keyword evidence="17" id="KW-0445">Lipid transport</keyword>
<dbReference type="Proteomes" id="UP000298061">
    <property type="component" value="Unassembled WGS sequence"/>
</dbReference>
<sequence length="877" mass="94916">MRAALPFLSFLSCLLPSIAINLPLTKRVSYGSATKTYGQGLNYFNLTSLHDDGSLQNEAGVYTTEITLGGQNFTVAIDTGSADLWIGARGPSNVKLTNTTDLAVNTTYAVGLASGLIGFADLTVGHYNVSSQAFLNVNKTVNLDFGAANIDGIIGLAFDANSQIDNRIQNAWGNDTTLGRTVMSHLFAQDPFAPNFITFLLGREGDLDDIHNGVFTVSEYQEGLETVQNSTHIPRFPPQSHFWSVLLDEMHVNGQAVPLNSSVPDTPSGKAVVVLDSGFTQPPLPQLMVHAIYSSMPEAFLYDGTWFMPCNSSVNLTFTFGGFPYPVHPLDVTTVGVIPLSNGQNATVCTNIFAVEEESQFGPGLDMIFGQPFLHNTYSLFDYGDIDVNGTLISDPFVQLLSVEVDTDLQDDFLKSRSTALSQLPPEISMPQLKVELQKLDQEGGGASESSSAAASQPTSASPSTTSSPSASPPSTNSTTNGSKSDDSAFAQDDVSADATPKLSSAVADDSGSSYASQLLDKVDKYGPVVLALLGANVLVGIILRSYQINTAPAPEPAAVPLPSSPLPEAAAAVAPAEPAPAPKAAAETEAKPTETPAPTATKKEEEEPQNALTKKFTEQEWEALKEFRKELPEIFASAYDSKADAKTTAIQLWGVTIDPNGAKDARASVILMKWLRARNLNVAEAKTMMIATLRWRDEFKVDEALKEEFPEEVFGRIGHVFGKDKNGRPITYNLYGANKDIKAVFGDVQRFLRWRIKLMEEGIKKIDFETVDQMIQVHDYEGVSMRSRDENSKNAASEASSIFGSHYPEFLYSKLFVNVPGLMTWIFWIFRVIVPSATFAKMKVIGSGPTAIGKEMLLLVPKDQLPKRYGGDAEPF</sequence>
<keyword evidence="27" id="KW-1185">Reference proteome</keyword>
<evidence type="ECO:0000256" key="12">
    <source>
        <dbReference type="ARBA" id="ARBA00022723"/>
    </source>
</evidence>
<dbReference type="GO" id="GO:0046872">
    <property type="term" value="F:metal ion binding"/>
    <property type="evidence" value="ECO:0007669"/>
    <property type="project" value="UniProtKB-KW"/>
</dbReference>
<dbReference type="InterPro" id="IPR001251">
    <property type="entry name" value="CRAL-TRIO_dom"/>
</dbReference>
<dbReference type="SUPFAM" id="SSF52087">
    <property type="entry name" value="CRAL/TRIO domain"/>
    <property type="match status" value="1"/>
</dbReference>
<evidence type="ECO:0000256" key="9">
    <source>
        <dbReference type="ARBA" id="ARBA00022448"/>
    </source>
</evidence>
<evidence type="ECO:0000256" key="13">
    <source>
        <dbReference type="ARBA" id="ARBA00022750"/>
    </source>
</evidence>
<feature type="compositionally biased region" description="Low complexity" evidence="22">
    <location>
        <begin position="448"/>
        <end position="483"/>
    </location>
</feature>
<dbReference type="Pfam" id="PF00026">
    <property type="entry name" value="Asp"/>
    <property type="match status" value="1"/>
</dbReference>
<dbReference type="InterPro" id="IPR036865">
    <property type="entry name" value="CRAL-TRIO_dom_sf"/>
</dbReference>
<dbReference type="GO" id="GO:0043001">
    <property type="term" value="P:Golgi to plasma membrane protein transport"/>
    <property type="evidence" value="ECO:0007669"/>
    <property type="project" value="TreeGrafter"/>
</dbReference>
<comment type="similarity">
    <text evidence="5">Belongs to the SFH5 family.</text>
</comment>
<feature type="chain" id="PRO_5021383850" description="Phosphatidylinositol transfer protein SFH5" evidence="23">
    <location>
        <begin position="20"/>
        <end position="877"/>
    </location>
</feature>
<dbReference type="InterPro" id="IPR036273">
    <property type="entry name" value="CRAL/TRIO_N_dom_sf"/>
</dbReference>
<evidence type="ECO:0000256" key="4">
    <source>
        <dbReference type="ARBA" id="ARBA00004496"/>
    </source>
</evidence>
<dbReference type="STRING" id="135208.A0A4Z0A2W9"/>
<evidence type="ECO:0000256" key="2">
    <source>
        <dbReference type="ARBA" id="ARBA00004174"/>
    </source>
</evidence>
<dbReference type="PROSITE" id="PS50191">
    <property type="entry name" value="CRAL_TRIO"/>
    <property type="match status" value="1"/>
</dbReference>
<evidence type="ECO:0000256" key="18">
    <source>
        <dbReference type="ARBA" id="ARBA00023136"/>
    </source>
</evidence>
<dbReference type="Gene3D" id="2.40.70.10">
    <property type="entry name" value="Acid Proteases"/>
    <property type="match status" value="2"/>
</dbReference>
<dbReference type="GO" id="GO:0004190">
    <property type="term" value="F:aspartic-type endopeptidase activity"/>
    <property type="evidence" value="ECO:0007669"/>
    <property type="project" value="UniProtKB-KW"/>
</dbReference>
<keyword evidence="15" id="KW-0492">Microsome</keyword>
<dbReference type="CDD" id="cd05471">
    <property type="entry name" value="pepsin_like"/>
    <property type="match status" value="1"/>
</dbReference>
<evidence type="ECO:0000256" key="3">
    <source>
        <dbReference type="ARBA" id="ARBA00004406"/>
    </source>
</evidence>
<dbReference type="InterPro" id="IPR042938">
    <property type="entry name" value="Sfh5"/>
</dbReference>
<evidence type="ECO:0000256" key="15">
    <source>
        <dbReference type="ARBA" id="ARBA00022848"/>
    </source>
</evidence>
<feature type="signal peptide" evidence="23">
    <location>
        <begin position="1"/>
        <end position="19"/>
    </location>
</feature>
<comment type="cofactor">
    <cofactor evidence="1">
        <name>heme b</name>
        <dbReference type="ChEBI" id="CHEBI:60344"/>
    </cofactor>
</comment>
<evidence type="ECO:0000256" key="11">
    <source>
        <dbReference type="ARBA" id="ARBA00022617"/>
    </source>
</evidence>
<dbReference type="GO" id="GO:0008526">
    <property type="term" value="F:phosphatidylinositol transfer activity"/>
    <property type="evidence" value="ECO:0007669"/>
    <property type="project" value="InterPro"/>
</dbReference>
<keyword evidence="23" id="KW-0732">Signal</keyword>
<evidence type="ECO:0000256" key="6">
    <source>
        <dbReference type="ARBA" id="ARBA00007447"/>
    </source>
</evidence>
<evidence type="ECO:0000256" key="1">
    <source>
        <dbReference type="ARBA" id="ARBA00001970"/>
    </source>
</evidence>
<dbReference type="InterPro" id="IPR001969">
    <property type="entry name" value="Aspartic_peptidase_AS"/>
</dbReference>
<dbReference type="GO" id="GO:0005829">
    <property type="term" value="C:cytosol"/>
    <property type="evidence" value="ECO:0007669"/>
    <property type="project" value="TreeGrafter"/>
</dbReference>
<dbReference type="SMART" id="SM00516">
    <property type="entry name" value="SEC14"/>
    <property type="match status" value="1"/>
</dbReference>
<keyword evidence="16" id="KW-0408">Iron</keyword>
<evidence type="ECO:0000313" key="27">
    <source>
        <dbReference type="Proteomes" id="UP000298061"/>
    </source>
</evidence>
<dbReference type="GO" id="GO:0005886">
    <property type="term" value="C:plasma membrane"/>
    <property type="evidence" value="ECO:0007669"/>
    <property type="project" value="TreeGrafter"/>
</dbReference>
<dbReference type="EMBL" id="SFCI01000400">
    <property type="protein sequence ID" value="TFY80038.1"/>
    <property type="molecule type" value="Genomic_DNA"/>
</dbReference>